<protein>
    <submittedName>
        <fullName evidence="3">DUF3618 domain-containing protein</fullName>
    </submittedName>
</protein>
<dbReference type="Proteomes" id="UP000490386">
    <property type="component" value="Unassembled WGS sequence"/>
</dbReference>
<reference evidence="3 4" key="1">
    <citation type="submission" date="2019-09" db="EMBL/GenBank/DDBJ databases">
        <title>Phylogeny of genus Pseudoclavibacter and closely related genus.</title>
        <authorList>
            <person name="Li Y."/>
        </authorList>
    </citation>
    <scope>NUCLEOTIDE SEQUENCE [LARGE SCALE GENOMIC DNA]</scope>
    <source>
        <strain evidence="3 4">THG-MD12</strain>
    </source>
</reference>
<feature type="compositionally biased region" description="Basic and acidic residues" evidence="1">
    <location>
        <begin position="10"/>
        <end position="23"/>
    </location>
</feature>
<keyword evidence="2" id="KW-0812">Transmembrane</keyword>
<dbReference type="AlphaFoldDB" id="A0A7J5B2M4"/>
<organism evidence="3 4">
    <name type="scientific">Pseudoclavibacter terrae</name>
    <dbReference type="NCBI Taxonomy" id="1530195"/>
    <lineage>
        <taxon>Bacteria</taxon>
        <taxon>Bacillati</taxon>
        <taxon>Actinomycetota</taxon>
        <taxon>Actinomycetes</taxon>
        <taxon>Micrococcales</taxon>
        <taxon>Microbacteriaceae</taxon>
        <taxon>Pseudoclavibacter</taxon>
    </lineage>
</organism>
<feature type="region of interest" description="Disordered" evidence="1">
    <location>
        <begin position="1"/>
        <end position="23"/>
    </location>
</feature>
<evidence type="ECO:0000256" key="1">
    <source>
        <dbReference type="SAM" id="MobiDB-lite"/>
    </source>
</evidence>
<dbReference type="OrthoDB" id="5126074at2"/>
<dbReference type="EMBL" id="WBJX01000003">
    <property type="protein sequence ID" value="KAB1637746.1"/>
    <property type="molecule type" value="Genomic_DNA"/>
</dbReference>
<name>A0A7J5B2M4_9MICO</name>
<gene>
    <name evidence="3" type="ORF">F8O03_11135</name>
</gene>
<dbReference type="InterPro" id="IPR022062">
    <property type="entry name" value="DUF3618"/>
</dbReference>
<dbReference type="Pfam" id="PF12277">
    <property type="entry name" value="DUF3618"/>
    <property type="match status" value="1"/>
</dbReference>
<feature type="transmembrane region" description="Helical" evidence="2">
    <location>
        <begin position="70"/>
        <end position="94"/>
    </location>
</feature>
<accession>A0A7J5B2M4</accession>
<comment type="caution">
    <text evidence="3">The sequence shown here is derived from an EMBL/GenBank/DDBJ whole genome shotgun (WGS) entry which is preliminary data.</text>
</comment>
<evidence type="ECO:0000313" key="3">
    <source>
        <dbReference type="EMBL" id="KAB1637746.1"/>
    </source>
</evidence>
<evidence type="ECO:0000256" key="2">
    <source>
        <dbReference type="SAM" id="Phobius"/>
    </source>
</evidence>
<evidence type="ECO:0000313" key="4">
    <source>
        <dbReference type="Proteomes" id="UP000490386"/>
    </source>
</evidence>
<keyword evidence="2" id="KW-1133">Transmembrane helix</keyword>
<dbReference type="RefSeq" id="WP_104254473.1">
    <property type="nucleotide sequence ID" value="NZ_CANKVH010000013.1"/>
</dbReference>
<keyword evidence="2" id="KW-0472">Membrane</keyword>
<keyword evidence="4" id="KW-1185">Reference proteome</keyword>
<proteinExistence type="predicted"/>
<sequence>MSEQNGEATLAKKEDKRNDGQLKADIEKTRRELAATLDAIEVKVDPRIRGRELLNSTRHSIQRLKEDNPLLLAGLATGAAVVVAGGITAAVTLYRRSR</sequence>